<dbReference type="Proteomes" id="UP001161669">
    <property type="component" value="Segment"/>
</dbReference>
<proteinExistence type="predicted"/>
<dbReference type="EMBL" id="AP018495">
    <property type="protein sequence ID" value="BBI30507.1"/>
    <property type="molecule type" value="Genomic_DNA"/>
</dbReference>
<evidence type="ECO:0000313" key="1">
    <source>
        <dbReference type="EMBL" id="BBI30507.1"/>
    </source>
</evidence>
<reference evidence="2" key="1">
    <citation type="journal article" date="2019" name="J. Virol.">
        <title>Medusavirus, a novel large DNA virus discovered from hot spring water.</title>
        <authorList>
            <person name="Yoshikawa G."/>
            <person name="Blanc-Mathieu R."/>
            <person name="Song C."/>
            <person name="Kayama Y."/>
            <person name="Mochizuki T."/>
            <person name="Murata K."/>
            <person name="Ogata H."/>
            <person name="Takemura M."/>
        </authorList>
    </citation>
    <scope>NUCLEOTIDE SEQUENCE [LARGE SCALE GENOMIC DNA]</scope>
</reference>
<accession>A0A3T1CXD3</accession>
<keyword evidence="2" id="KW-1185">Reference proteome</keyword>
<sequence>MATIRQVEPPIPVYQCNECKGYFQVPGTCLVTVEYKEEVHYKIFETRTMQQWTCPNCGRENKKPEKGRYFCFP</sequence>
<evidence type="ECO:0000313" key="2">
    <source>
        <dbReference type="Proteomes" id="UP001161669"/>
    </source>
</evidence>
<name>A0A3T1CXD3_9VIRU</name>
<protein>
    <submittedName>
        <fullName evidence="1">Uncharacterized protein</fullName>
    </submittedName>
</protein>
<organism evidence="1 2">
    <name type="scientific">Acanthamoeba castellanii medusavirus J1</name>
    <dbReference type="NCBI Taxonomy" id="3114988"/>
    <lineage>
        <taxon>Viruses</taxon>
        <taxon>Varidnaviria</taxon>
        <taxon>Bamfordvirae</taxon>
        <taxon>Nucleocytoviricota</taxon>
        <taxon>Megaviricetes</taxon>
        <taxon>Mamonoviridae</taxon>
        <taxon>Medusavirus</taxon>
        <taxon>Medusavirus medusae</taxon>
    </lineage>
</organism>
<dbReference type="KEGG" id="vg:80540859"/>